<evidence type="ECO:0000256" key="3">
    <source>
        <dbReference type="ARBA" id="ARBA00022833"/>
    </source>
</evidence>
<dbReference type="EMBL" id="CP159534">
    <property type="protein sequence ID" value="XCJ75129.1"/>
    <property type="molecule type" value="Genomic_DNA"/>
</dbReference>
<protein>
    <recommendedName>
        <fullName evidence="9">2-deoxy-scyllo-inosamine dehydrogenase</fullName>
        <ecNumber evidence="8">1.1.1.329</ecNumber>
    </recommendedName>
</protein>
<dbReference type="EC" id="1.1.1.329" evidence="8"/>
<dbReference type="RefSeq" id="WP_353946563.1">
    <property type="nucleotide sequence ID" value="NZ_CP159534.1"/>
</dbReference>
<feature type="domain" description="Enoyl reductase (ER)" evidence="12">
    <location>
        <begin position="7"/>
        <end position="301"/>
    </location>
</feature>
<dbReference type="InterPro" id="IPR050129">
    <property type="entry name" value="Zn_alcohol_dh"/>
</dbReference>
<keyword evidence="4" id="KW-0560">Oxidoreductase</keyword>
<comment type="catalytic activity">
    <reaction evidence="11">
        <text>2-deoxy-scyllo-inosamine + NADP(+) = 3-amino-2,3-dideoxy-scyllo-inosose + NADPH + H(+)</text>
        <dbReference type="Rhea" id="RHEA:33879"/>
        <dbReference type="ChEBI" id="CHEBI:15378"/>
        <dbReference type="ChEBI" id="CHEBI:57783"/>
        <dbReference type="ChEBI" id="CHEBI:58349"/>
        <dbReference type="ChEBI" id="CHEBI:65002"/>
        <dbReference type="ChEBI" id="CHEBI:65003"/>
        <dbReference type="EC" id="1.1.1.329"/>
    </reaction>
</comment>
<dbReference type="PANTHER" id="PTHR43401">
    <property type="entry name" value="L-THREONINE 3-DEHYDROGENASE"/>
    <property type="match status" value="1"/>
</dbReference>
<dbReference type="InterPro" id="IPR011032">
    <property type="entry name" value="GroES-like_sf"/>
</dbReference>
<dbReference type="Pfam" id="PF08240">
    <property type="entry name" value="ADH_N"/>
    <property type="match status" value="1"/>
</dbReference>
<evidence type="ECO:0000256" key="4">
    <source>
        <dbReference type="ARBA" id="ARBA00023002"/>
    </source>
</evidence>
<dbReference type="GO" id="GO:0046872">
    <property type="term" value="F:metal ion binding"/>
    <property type="evidence" value="ECO:0007669"/>
    <property type="project" value="UniProtKB-KW"/>
</dbReference>
<dbReference type="CDD" id="cd08236">
    <property type="entry name" value="sugar_DH"/>
    <property type="match status" value="1"/>
</dbReference>
<sequence length="361" mass="38363">MKAAVLKSLEEMVHTDVSEPEPVGDRSVLVRVGAVGVCGSDVLRYGRGKAYHYPLVLGHEFSAIVEQAPADSEFTPGDRVAVFPLLPDAADPMTRIGEYALGSGYDYYGSRRDGALAERMHVPEANLIRVPRDTPLTHAAMVEPAAVALHAMLKLDLPADATALVIGAGPIGALAAQWLRILGASEVYVADVDARKRAVLADLGFPVIDASAGDTAEQVRELTGGRGVDIAVEACGLPVTAVQAITAAAALGQVVLLGDLSGDLTLPRGLVSSVLRRELRLYGTWNSKIAPAGHSEWDMVVRHLGKDLQMAPLISHTPELVDAPSMFADMLHRRTWYNKVVFAVADEARPPYEAGAGGDIR</sequence>
<dbReference type="InterPro" id="IPR036291">
    <property type="entry name" value="NAD(P)-bd_dom_sf"/>
</dbReference>
<comment type="function">
    <text evidence="5">Catalyzes the oxidation of 2-deoxy-scyllo-inosamine (DOIA) with NAD(+) or NADP(+), forming 3-amino-2,3-dideoxy-scyllo-inosose (amino-DOI).</text>
</comment>
<organism evidence="13">
    <name type="scientific">Streptomyces tabacisoli</name>
    <dbReference type="NCBI Taxonomy" id="3156398"/>
    <lineage>
        <taxon>Bacteria</taxon>
        <taxon>Bacillati</taxon>
        <taxon>Actinomycetota</taxon>
        <taxon>Actinomycetes</taxon>
        <taxon>Kitasatosporales</taxon>
        <taxon>Streptomycetaceae</taxon>
        <taxon>Streptomyces</taxon>
    </lineage>
</organism>
<dbReference type="AlphaFoldDB" id="A0AAU8J3W3"/>
<evidence type="ECO:0000256" key="6">
    <source>
        <dbReference type="ARBA" id="ARBA00037908"/>
    </source>
</evidence>
<reference evidence="13" key="1">
    <citation type="submission" date="2024-06" db="EMBL/GenBank/DDBJ databases">
        <title>Streptomyces sp. strain HUAS MG91 genome sequences.</title>
        <authorList>
            <person name="Mo P."/>
        </authorList>
    </citation>
    <scope>NUCLEOTIDE SEQUENCE</scope>
    <source>
        <strain evidence="13">HUAS MG91</strain>
    </source>
</reference>
<evidence type="ECO:0000256" key="5">
    <source>
        <dbReference type="ARBA" id="ARBA00037678"/>
    </source>
</evidence>
<evidence type="ECO:0000256" key="11">
    <source>
        <dbReference type="ARBA" id="ARBA00049085"/>
    </source>
</evidence>
<dbReference type="SUPFAM" id="SSF51735">
    <property type="entry name" value="NAD(P)-binding Rossmann-fold domains"/>
    <property type="match status" value="1"/>
</dbReference>
<evidence type="ECO:0000313" key="13">
    <source>
        <dbReference type="EMBL" id="XCJ75129.1"/>
    </source>
</evidence>
<evidence type="ECO:0000259" key="12">
    <source>
        <dbReference type="SMART" id="SM00829"/>
    </source>
</evidence>
<dbReference type="Pfam" id="PF00107">
    <property type="entry name" value="ADH_zinc_N"/>
    <property type="match status" value="1"/>
</dbReference>
<dbReference type="InterPro" id="IPR020843">
    <property type="entry name" value="ER"/>
</dbReference>
<dbReference type="GO" id="GO:0016491">
    <property type="term" value="F:oxidoreductase activity"/>
    <property type="evidence" value="ECO:0007669"/>
    <property type="project" value="UniProtKB-KW"/>
</dbReference>
<name>A0AAU8J3W3_9ACTN</name>
<evidence type="ECO:0000256" key="7">
    <source>
        <dbReference type="ARBA" id="ARBA00038004"/>
    </source>
</evidence>
<comment type="catalytic activity">
    <reaction evidence="10">
        <text>2-deoxy-scyllo-inosamine + NAD(+) = 3-amino-2,3-dideoxy-scyllo-inosose + NADH + H(+)</text>
        <dbReference type="Rhea" id="RHEA:33883"/>
        <dbReference type="ChEBI" id="CHEBI:15378"/>
        <dbReference type="ChEBI" id="CHEBI:57540"/>
        <dbReference type="ChEBI" id="CHEBI:57945"/>
        <dbReference type="ChEBI" id="CHEBI:65002"/>
        <dbReference type="ChEBI" id="CHEBI:65003"/>
        <dbReference type="EC" id="1.1.1.329"/>
    </reaction>
</comment>
<comment type="pathway">
    <text evidence="6">Metabolic intermediate biosynthesis; 2-deoxystreptamine biosynthesis; 2-deoxystreptamine from D-glucose 6-phosphate: step 3/4.</text>
</comment>
<evidence type="ECO:0000256" key="2">
    <source>
        <dbReference type="ARBA" id="ARBA00022723"/>
    </source>
</evidence>
<dbReference type="SUPFAM" id="SSF50129">
    <property type="entry name" value="GroES-like"/>
    <property type="match status" value="1"/>
</dbReference>
<evidence type="ECO:0000256" key="1">
    <source>
        <dbReference type="ARBA" id="ARBA00001947"/>
    </source>
</evidence>
<dbReference type="KEGG" id="stac:ABII15_36455"/>
<dbReference type="SMART" id="SM00829">
    <property type="entry name" value="PKS_ER"/>
    <property type="match status" value="1"/>
</dbReference>
<comment type="cofactor">
    <cofactor evidence="1">
        <name>Zn(2+)</name>
        <dbReference type="ChEBI" id="CHEBI:29105"/>
    </cofactor>
</comment>
<proteinExistence type="inferred from homology"/>
<dbReference type="Gene3D" id="3.90.180.10">
    <property type="entry name" value="Medium-chain alcohol dehydrogenases, catalytic domain"/>
    <property type="match status" value="1"/>
</dbReference>
<evidence type="ECO:0000256" key="10">
    <source>
        <dbReference type="ARBA" id="ARBA00048685"/>
    </source>
</evidence>
<dbReference type="InterPro" id="IPR013149">
    <property type="entry name" value="ADH-like_C"/>
</dbReference>
<dbReference type="PANTHER" id="PTHR43401:SF2">
    <property type="entry name" value="L-THREONINE 3-DEHYDROGENASE"/>
    <property type="match status" value="1"/>
</dbReference>
<evidence type="ECO:0000256" key="9">
    <source>
        <dbReference type="ARBA" id="ARBA00039387"/>
    </source>
</evidence>
<accession>A0AAU8J3W3</accession>
<dbReference type="Gene3D" id="3.40.50.720">
    <property type="entry name" value="NAD(P)-binding Rossmann-like Domain"/>
    <property type="match status" value="1"/>
</dbReference>
<comment type="similarity">
    <text evidence="7">Belongs to the zinc-containing alcohol dehydrogenase family. DOIA dehydrogenase subfamily.</text>
</comment>
<evidence type="ECO:0000256" key="8">
    <source>
        <dbReference type="ARBA" id="ARBA00039102"/>
    </source>
</evidence>
<keyword evidence="3" id="KW-0862">Zinc</keyword>
<gene>
    <name evidence="13" type="ORF">ABII15_36455</name>
</gene>
<dbReference type="InterPro" id="IPR013154">
    <property type="entry name" value="ADH-like_N"/>
</dbReference>
<keyword evidence="2" id="KW-0479">Metal-binding</keyword>